<reference evidence="1 2" key="1">
    <citation type="submission" date="2021-06" db="EMBL/GenBank/DDBJ databases">
        <title>Caerostris extrusa draft genome.</title>
        <authorList>
            <person name="Kono N."/>
            <person name="Arakawa K."/>
        </authorList>
    </citation>
    <scope>NUCLEOTIDE SEQUENCE [LARGE SCALE GENOMIC DNA]</scope>
</reference>
<sequence length="90" mass="10075">MPIENARWPETPMRDAASAFDPAPVIAAYRFPGVTAQAWHRDVLEYIMNESSPVHRLPKSSSGSAILDFCECTHFWGMMGLKNSNNLCFS</sequence>
<proteinExistence type="predicted"/>
<keyword evidence="2" id="KW-1185">Reference proteome</keyword>
<dbReference type="Proteomes" id="UP001054945">
    <property type="component" value="Unassembled WGS sequence"/>
</dbReference>
<gene>
    <name evidence="1" type="ORF">CEXT_94431</name>
</gene>
<name>A0AAV4XZ12_CAEEX</name>
<evidence type="ECO:0000313" key="2">
    <source>
        <dbReference type="Proteomes" id="UP001054945"/>
    </source>
</evidence>
<accession>A0AAV4XZ12</accession>
<dbReference type="EMBL" id="BPLR01018534">
    <property type="protein sequence ID" value="GIZ00357.1"/>
    <property type="molecule type" value="Genomic_DNA"/>
</dbReference>
<evidence type="ECO:0000313" key="1">
    <source>
        <dbReference type="EMBL" id="GIZ00357.1"/>
    </source>
</evidence>
<protein>
    <submittedName>
        <fullName evidence="1">Uncharacterized protein</fullName>
    </submittedName>
</protein>
<dbReference type="AlphaFoldDB" id="A0AAV4XZ12"/>
<comment type="caution">
    <text evidence="1">The sequence shown here is derived from an EMBL/GenBank/DDBJ whole genome shotgun (WGS) entry which is preliminary data.</text>
</comment>
<organism evidence="1 2">
    <name type="scientific">Caerostris extrusa</name>
    <name type="common">Bark spider</name>
    <name type="synonym">Caerostris bankana</name>
    <dbReference type="NCBI Taxonomy" id="172846"/>
    <lineage>
        <taxon>Eukaryota</taxon>
        <taxon>Metazoa</taxon>
        <taxon>Ecdysozoa</taxon>
        <taxon>Arthropoda</taxon>
        <taxon>Chelicerata</taxon>
        <taxon>Arachnida</taxon>
        <taxon>Araneae</taxon>
        <taxon>Araneomorphae</taxon>
        <taxon>Entelegynae</taxon>
        <taxon>Araneoidea</taxon>
        <taxon>Araneidae</taxon>
        <taxon>Caerostris</taxon>
    </lineage>
</organism>